<evidence type="ECO:0000256" key="1">
    <source>
        <dbReference type="ARBA" id="ARBA00004496"/>
    </source>
</evidence>
<dbReference type="EC" id="2.7.4.25" evidence="3"/>
<evidence type="ECO:0000313" key="14">
    <source>
        <dbReference type="EMBL" id="WEL19213.1"/>
    </source>
</evidence>
<dbReference type="InterPro" id="IPR011994">
    <property type="entry name" value="Cytidylate_kinase_dom"/>
</dbReference>
<dbReference type="NCBIfam" id="TIGR02173">
    <property type="entry name" value="cyt_kin_arch"/>
    <property type="match status" value="1"/>
</dbReference>
<comment type="catalytic activity">
    <reaction evidence="11">
        <text>dCMP + ATP = dCDP + ADP</text>
        <dbReference type="Rhea" id="RHEA:25094"/>
        <dbReference type="ChEBI" id="CHEBI:30616"/>
        <dbReference type="ChEBI" id="CHEBI:57566"/>
        <dbReference type="ChEBI" id="CHEBI:58593"/>
        <dbReference type="ChEBI" id="CHEBI:456216"/>
        <dbReference type="EC" id="2.7.4.25"/>
    </reaction>
</comment>
<evidence type="ECO:0000256" key="12">
    <source>
        <dbReference type="ARBA" id="ARBA00048478"/>
    </source>
</evidence>
<keyword evidence="9" id="KW-0067">ATP-binding</keyword>
<evidence type="ECO:0000256" key="7">
    <source>
        <dbReference type="ARBA" id="ARBA00022741"/>
    </source>
</evidence>
<gene>
    <name evidence="14" type="primary">cmk</name>
    <name evidence="14" type="ORF">SVXNc_0181</name>
</gene>
<comment type="catalytic activity">
    <reaction evidence="12">
        <text>CMP + ATP = CDP + ADP</text>
        <dbReference type="Rhea" id="RHEA:11600"/>
        <dbReference type="ChEBI" id="CHEBI:30616"/>
        <dbReference type="ChEBI" id="CHEBI:58069"/>
        <dbReference type="ChEBI" id="CHEBI:60377"/>
        <dbReference type="ChEBI" id="CHEBI:456216"/>
        <dbReference type="EC" id="2.7.4.25"/>
    </reaction>
</comment>
<evidence type="ECO:0000256" key="13">
    <source>
        <dbReference type="SAM" id="MobiDB-lite"/>
    </source>
</evidence>
<keyword evidence="5" id="KW-0963">Cytoplasm</keyword>
<dbReference type="GO" id="GO:0016301">
    <property type="term" value="F:kinase activity"/>
    <property type="evidence" value="ECO:0007669"/>
    <property type="project" value="UniProtKB-KW"/>
</dbReference>
<protein>
    <recommendedName>
        <fullName evidence="4">Cytidylate kinase</fullName>
        <ecNumber evidence="3">2.7.4.25</ecNumber>
    </recommendedName>
    <alternativeName>
        <fullName evidence="10">Cytidine monophosphate kinase</fullName>
    </alternativeName>
</protein>
<evidence type="ECO:0000313" key="15">
    <source>
        <dbReference type="Proteomes" id="UP001218034"/>
    </source>
</evidence>
<keyword evidence="15" id="KW-1185">Reference proteome</keyword>
<proteinExistence type="inferred from homology"/>
<comment type="subcellular location">
    <subcellularLocation>
        <location evidence="1">Cytoplasm</location>
    </subcellularLocation>
</comment>
<dbReference type="Gene3D" id="3.40.50.300">
    <property type="entry name" value="P-loop containing nucleotide triphosphate hydrolases"/>
    <property type="match status" value="1"/>
</dbReference>
<evidence type="ECO:0000256" key="9">
    <source>
        <dbReference type="ARBA" id="ARBA00022840"/>
    </source>
</evidence>
<dbReference type="InterPro" id="IPR011892">
    <property type="entry name" value="Cyt_kin_arch"/>
</dbReference>
<evidence type="ECO:0000256" key="4">
    <source>
        <dbReference type="ARBA" id="ARBA00019140"/>
    </source>
</evidence>
<evidence type="ECO:0000256" key="5">
    <source>
        <dbReference type="ARBA" id="ARBA00022490"/>
    </source>
</evidence>
<feature type="region of interest" description="Disordered" evidence="13">
    <location>
        <begin position="122"/>
        <end position="149"/>
    </location>
</feature>
<name>A0ABY8CDD0_9ARCH</name>
<keyword evidence="6 14" id="KW-0808">Transferase</keyword>
<evidence type="ECO:0000256" key="3">
    <source>
        <dbReference type="ARBA" id="ARBA00012906"/>
    </source>
</evidence>
<dbReference type="Proteomes" id="UP001218034">
    <property type="component" value="Chromosome"/>
</dbReference>
<dbReference type="InterPro" id="IPR027417">
    <property type="entry name" value="P-loop_NTPase"/>
</dbReference>
<comment type="similarity">
    <text evidence="2">Belongs to the cytidylate kinase family. Type 2 subfamily.</text>
</comment>
<dbReference type="RefSeq" id="WP_347722085.1">
    <property type="nucleotide sequence ID" value="NZ_CP104395.1"/>
</dbReference>
<evidence type="ECO:0000256" key="2">
    <source>
        <dbReference type="ARBA" id="ARBA00011005"/>
    </source>
</evidence>
<reference evidence="14 15" key="1">
    <citation type="submission" date="2022-09" db="EMBL/GenBank/DDBJ databases">
        <title>Xylan utilization by haloarchaea-nanohaloarchaea associations.</title>
        <authorList>
            <person name="Yakimov M."/>
        </authorList>
    </citation>
    <scope>NUCLEOTIDE SEQUENCE [LARGE SCALE GENOMIC DNA]</scope>
    <source>
        <strain evidence="14 15">SVXNc</strain>
    </source>
</reference>
<dbReference type="EMBL" id="CP104395">
    <property type="protein sequence ID" value="WEL19213.1"/>
    <property type="molecule type" value="Genomic_DNA"/>
</dbReference>
<organism evidence="14 15">
    <name type="scientific">Candidatus Nanohalococcus occultus</name>
    <dbReference type="NCBI Taxonomy" id="2978047"/>
    <lineage>
        <taxon>Archaea</taxon>
        <taxon>Candidatus Nanohalarchaeota</taxon>
        <taxon>Candidatus Nanohalarchaeota incertae sedis</taxon>
        <taxon>Candidatus Nanohalococcus</taxon>
    </lineage>
</organism>
<sequence length="203" mass="23487">MESFIEEFQGDHEKTSELVVTVDGPSGAGTGTLASFIAEELGINCYSAGDFFRGIAADRDMTVEELGKVADKQTDLKVDRRTLEKGLSENCVIEARIPSRVLGTYSDLRIYLTADLEERAKRVSKDQEEGKRENEEKSESLEEVKERIRKRDEENWRRYKDYYGIENTKDIYDVLIDNTEMTIDEQQEQVRKILERKFPEQLE</sequence>
<dbReference type="SUPFAM" id="SSF52540">
    <property type="entry name" value="P-loop containing nucleoside triphosphate hydrolases"/>
    <property type="match status" value="1"/>
</dbReference>
<evidence type="ECO:0000256" key="6">
    <source>
        <dbReference type="ARBA" id="ARBA00022679"/>
    </source>
</evidence>
<keyword evidence="8 14" id="KW-0418">Kinase</keyword>
<evidence type="ECO:0000256" key="11">
    <source>
        <dbReference type="ARBA" id="ARBA00047615"/>
    </source>
</evidence>
<dbReference type="GeneID" id="90589616"/>
<accession>A0ABY8CDD0</accession>
<keyword evidence="7" id="KW-0547">Nucleotide-binding</keyword>
<evidence type="ECO:0000256" key="8">
    <source>
        <dbReference type="ARBA" id="ARBA00022777"/>
    </source>
</evidence>
<dbReference type="Pfam" id="PF13189">
    <property type="entry name" value="Cytidylate_kin2"/>
    <property type="match status" value="1"/>
</dbReference>
<evidence type="ECO:0000256" key="10">
    <source>
        <dbReference type="ARBA" id="ARBA00031231"/>
    </source>
</evidence>
<dbReference type="CDD" id="cd02020">
    <property type="entry name" value="CMPK"/>
    <property type="match status" value="1"/>
</dbReference>